<feature type="compositionally biased region" description="Polar residues" evidence="1">
    <location>
        <begin position="1"/>
        <end position="12"/>
    </location>
</feature>
<feature type="compositionally biased region" description="Polar residues" evidence="1">
    <location>
        <begin position="27"/>
        <end position="44"/>
    </location>
</feature>
<sequence length="44" mass="5471">MYRWPNDQSRLPRSNHHLQPQRMYKSQYPTQERQTRSSLSRHST</sequence>
<keyword evidence="3" id="KW-1185">Reference proteome</keyword>
<dbReference type="AlphaFoldDB" id="A0A8K0JEZ2"/>
<protein>
    <submittedName>
        <fullName evidence="2">Uncharacterized protein</fullName>
    </submittedName>
</protein>
<dbReference type="Proteomes" id="UP000812966">
    <property type="component" value="Unassembled WGS sequence"/>
</dbReference>
<gene>
    <name evidence="2" type="ORF">FFLO_06560</name>
</gene>
<name>A0A8K0JEZ2_9TREE</name>
<proteinExistence type="predicted"/>
<dbReference type="EMBL" id="JABELV010000225">
    <property type="protein sequence ID" value="KAG7527835.1"/>
    <property type="molecule type" value="Genomic_DNA"/>
</dbReference>
<comment type="caution">
    <text evidence="2">The sequence shown here is derived from an EMBL/GenBank/DDBJ whole genome shotgun (WGS) entry which is preliminary data.</text>
</comment>
<accession>A0A8K0JEZ2</accession>
<feature type="region of interest" description="Disordered" evidence="1">
    <location>
        <begin position="1"/>
        <end position="44"/>
    </location>
</feature>
<organism evidence="2 3">
    <name type="scientific">Filobasidium floriforme</name>
    <dbReference type="NCBI Taxonomy" id="5210"/>
    <lineage>
        <taxon>Eukaryota</taxon>
        <taxon>Fungi</taxon>
        <taxon>Dikarya</taxon>
        <taxon>Basidiomycota</taxon>
        <taxon>Agaricomycotina</taxon>
        <taxon>Tremellomycetes</taxon>
        <taxon>Filobasidiales</taxon>
        <taxon>Filobasidiaceae</taxon>
        <taxon>Filobasidium</taxon>
    </lineage>
</organism>
<evidence type="ECO:0000313" key="2">
    <source>
        <dbReference type="EMBL" id="KAG7527835.1"/>
    </source>
</evidence>
<evidence type="ECO:0000256" key="1">
    <source>
        <dbReference type="SAM" id="MobiDB-lite"/>
    </source>
</evidence>
<reference evidence="2" key="1">
    <citation type="submission" date="2020-04" db="EMBL/GenBank/DDBJ databases">
        <title>Analysis of mating type loci in Filobasidium floriforme.</title>
        <authorList>
            <person name="Nowrousian M."/>
        </authorList>
    </citation>
    <scope>NUCLEOTIDE SEQUENCE</scope>
    <source>
        <strain evidence="2">CBS 6242</strain>
    </source>
</reference>
<evidence type="ECO:0000313" key="3">
    <source>
        <dbReference type="Proteomes" id="UP000812966"/>
    </source>
</evidence>